<accession>A0ABT2HXI2</accession>
<reference evidence="3 4" key="1">
    <citation type="submission" date="2022-04" db="EMBL/GenBank/DDBJ databases">
        <title>Human microbiome associated bacterial genomes.</title>
        <authorList>
            <person name="Sandstrom S."/>
            <person name="Salamzade R."/>
            <person name="Kalan L.R."/>
        </authorList>
    </citation>
    <scope>NUCLEOTIDE SEQUENCE [LARGE SCALE GENOMIC DNA]</scope>
    <source>
        <strain evidence="4">p3-SID1799</strain>
    </source>
</reference>
<dbReference type="InterPro" id="IPR029021">
    <property type="entry name" value="Prot-tyrosine_phosphatase-like"/>
</dbReference>
<name>A0ABT2HXI2_9MICO</name>
<comment type="caution">
    <text evidence="3">The sequence shown here is derived from an EMBL/GenBank/DDBJ whole genome shotgun (WGS) entry which is preliminary data.</text>
</comment>
<evidence type="ECO:0000313" key="4">
    <source>
        <dbReference type="Proteomes" id="UP001525379"/>
    </source>
</evidence>
<proteinExistence type="inferred from homology"/>
<evidence type="ECO:0000256" key="1">
    <source>
        <dbReference type="ARBA" id="ARBA00009580"/>
    </source>
</evidence>
<dbReference type="RefSeq" id="WP_066081989.1">
    <property type="nucleotide sequence ID" value="NZ_JALXSQ010000023.1"/>
</dbReference>
<gene>
    <name evidence="3" type="ORF">M3D15_06715</name>
</gene>
<organism evidence="3 4">
    <name type="scientific">Pseudoclavibacter albus</name>
    <dbReference type="NCBI Taxonomy" id="272241"/>
    <lineage>
        <taxon>Bacteria</taxon>
        <taxon>Bacillati</taxon>
        <taxon>Actinomycetota</taxon>
        <taxon>Actinomycetes</taxon>
        <taxon>Micrococcales</taxon>
        <taxon>Microbacteriaceae</taxon>
        <taxon>Pseudoclavibacter</taxon>
    </lineage>
</organism>
<feature type="region of interest" description="Disordered" evidence="2">
    <location>
        <begin position="77"/>
        <end position="100"/>
    </location>
</feature>
<dbReference type="Proteomes" id="UP001525379">
    <property type="component" value="Unassembled WGS sequence"/>
</dbReference>
<dbReference type="PROSITE" id="PS00383">
    <property type="entry name" value="TYR_PHOSPHATASE_1"/>
    <property type="match status" value="1"/>
</dbReference>
<dbReference type="EMBL" id="JALXSQ010000023">
    <property type="protein sequence ID" value="MCT2043022.1"/>
    <property type="molecule type" value="Genomic_DNA"/>
</dbReference>
<keyword evidence="4" id="KW-1185">Reference proteome</keyword>
<dbReference type="InterPro" id="IPR016130">
    <property type="entry name" value="Tyr_Pase_AS"/>
</dbReference>
<sequence length="265" mass="28747">MSADGTAPHVDDERTITWDGFYNGRDLGGLPTVDGGVTRTGQLYRAADLRYASEEGLEQMRAAGVGTVLDLRNGFETRTEPKSPEEAQANANRVPPTPEAVMPEGVFSVRVPLDDTSDVEFWQRMREEGRLGSPRFFRPVMEQHPARVVAVLRTIAQAPGPVLFHCAVGRDRTGLTSFALLALAGATGEAIAEDYARSVAGLRPFFRRMGFPDPSGWIGENLAKRGFTIESAVAEQLDGFDARGTLARAGLTEQELDALTGRLRG</sequence>
<dbReference type="SUPFAM" id="SSF52799">
    <property type="entry name" value="(Phosphotyrosine protein) phosphatases II"/>
    <property type="match status" value="1"/>
</dbReference>
<dbReference type="InterPro" id="IPR026893">
    <property type="entry name" value="Tyr/Ser_Pase_IphP-type"/>
</dbReference>
<evidence type="ECO:0000313" key="3">
    <source>
        <dbReference type="EMBL" id="MCT2043022.1"/>
    </source>
</evidence>
<comment type="similarity">
    <text evidence="1">Belongs to the protein-tyrosine phosphatase family.</text>
</comment>
<protein>
    <submittedName>
        <fullName evidence="3">Tyrosine-protein phosphatase</fullName>
    </submittedName>
</protein>
<dbReference type="PANTHER" id="PTHR31126:SF1">
    <property type="entry name" value="TYROSINE SPECIFIC PROTEIN PHOSPHATASES DOMAIN-CONTAINING PROTEIN"/>
    <property type="match status" value="1"/>
</dbReference>
<dbReference type="PANTHER" id="PTHR31126">
    <property type="entry name" value="TYROSINE-PROTEIN PHOSPHATASE"/>
    <property type="match status" value="1"/>
</dbReference>
<dbReference type="Gene3D" id="3.90.190.10">
    <property type="entry name" value="Protein tyrosine phosphatase superfamily"/>
    <property type="match status" value="1"/>
</dbReference>
<dbReference type="Pfam" id="PF13350">
    <property type="entry name" value="Y_phosphatase3"/>
    <property type="match status" value="1"/>
</dbReference>
<evidence type="ECO:0000256" key="2">
    <source>
        <dbReference type="SAM" id="MobiDB-lite"/>
    </source>
</evidence>